<dbReference type="AlphaFoldDB" id="A0A8J5IGD9"/>
<feature type="region of interest" description="Disordered" evidence="1">
    <location>
        <begin position="157"/>
        <end position="177"/>
    </location>
</feature>
<accession>A0A8J5IGD9</accession>
<sequence>MRCETQEETASRPNFASRMIRLVFKRRRRSTDQRAKSWPGCAEAIPVPIPMTIRSQPSATIAIPNSLASSAPSTMPTAYTRLQRVRKHTVDDSSSEASWRQRQTHCANCERLFFKSMSTLSCSAGRFCSLDCKTSFEYVNYLEDVLTVHMLGDSGVSLDSSSDEDDSEGEGFDLSQL</sequence>
<keyword evidence="3" id="KW-1185">Reference proteome</keyword>
<name>A0A8J5IGD9_9STRA</name>
<evidence type="ECO:0000313" key="3">
    <source>
        <dbReference type="Proteomes" id="UP000709295"/>
    </source>
</evidence>
<gene>
    <name evidence="2" type="ORF">JG688_00009431</name>
</gene>
<comment type="caution">
    <text evidence="2">The sequence shown here is derived from an EMBL/GenBank/DDBJ whole genome shotgun (WGS) entry which is preliminary data.</text>
</comment>
<feature type="compositionally biased region" description="Acidic residues" evidence="1">
    <location>
        <begin position="161"/>
        <end position="171"/>
    </location>
</feature>
<dbReference type="Proteomes" id="UP000709295">
    <property type="component" value="Unassembled WGS sequence"/>
</dbReference>
<protein>
    <submittedName>
        <fullName evidence="2">Uncharacterized protein</fullName>
    </submittedName>
</protein>
<evidence type="ECO:0000313" key="2">
    <source>
        <dbReference type="EMBL" id="KAG6960763.1"/>
    </source>
</evidence>
<proteinExistence type="predicted"/>
<dbReference type="EMBL" id="JAENGY010000540">
    <property type="protein sequence ID" value="KAG6960763.1"/>
    <property type="molecule type" value="Genomic_DNA"/>
</dbReference>
<evidence type="ECO:0000256" key="1">
    <source>
        <dbReference type="SAM" id="MobiDB-lite"/>
    </source>
</evidence>
<organism evidence="2 3">
    <name type="scientific">Phytophthora aleatoria</name>
    <dbReference type="NCBI Taxonomy" id="2496075"/>
    <lineage>
        <taxon>Eukaryota</taxon>
        <taxon>Sar</taxon>
        <taxon>Stramenopiles</taxon>
        <taxon>Oomycota</taxon>
        <taxon>Peronosporomycetes</taxon>
        <taxon>Peronosporales</taxon>
        <taxon>Peronosporaceae</taxon>
        <taxon>Phytophthora</taxon>
    </lineage>
</organism>
<reference evidence="2" key="1">
    <citation type="submission" date="2021-01" db="EMBL/GenBank/DDBJ databases">
        <title>Phytophthora aleatoria, a newly-described species from Pinus radiata is distinct from Phytophthora cactorum isolates based on comparative genomics.</title>
        <authorList>
            <person name="Mcdougal R."/>
            <person name="Panda P."/>
            <person name="Williams N."/>
            <person name="Studholme D.J."/>
        </authorList>
    </citation>
    <scope>NUCLEOTIDE SEQUENCE</scope>
    <source>
        <strain evidence="2">NZFS 4037</strain>
    </source>
</reference>